<dbReference type="Proteomes" id="UP000420635">
    <property type="component" value="Unassembled WGS sequence"/>
</dbReference>
<dbReference type="EMBL" id="VZBQ01000092">
    <property type="protein sequence ID" value="MQN89833.1"/>
    <property type="molecule type" value="Genomic_DNA"/>
</dbReference>
<evidence type="ECO:0000313" key="1">
    <source>
        <dbReference type="EMBL" id="MQN89833.1"/>
    </source>
</evidence>
<reference evidence="2" key="1">
    <citation type="submission" date="2019-09" db="EMBL/GenBank/DDBJ databases">
        <title>Distinct polysaccharide growth profiles of human intestinal Prevotella copri isolates.</title>
        <authorList>
            <person name="Fehlner-Peach H."/>
            <person name="Magnabosco C."/>
            <person name="Raghavan V."/>
            <person name="Scher J.U."/>
            <person name="Tett A."/>
            <person name="Cox L.M."/>
            <person name="Gottsegen C."/>
            <person name="Watters A."/>
            <person name="Wiltshire- Gordon J.D."/>
            <person name="Segata N."/>
            <person name="Bonneau R."/>
            <person name="Littman D.R."/>
        </authorList>
    </citation>
    <scope>NUCLEOTIDE SEQUENCE [LARGE SCALE GENOMIC DNA]</scope>
    <source>
        <strain evidence="2">iP54</strain>
    </source>
</reference>
<name>A0A646HJW9_9BACT</name>
<dbReference type="RefSeq" id="WP_119249797.1">
    <property type="nucleotide sequence ID" value="NZ_DAWCKQ010000184.1"/>
</dbReference>
<gene>
    <name evidence="1" type="ORF">F7D59_08220</name>
</gene>
<organism evidence="1 2">
    <name type="scientific">Segatella copri</name>
    <dbReference type="NCBI Taxonomy" id="165179"/>
    <lineage>
        <taxon>Bacteria</taxon>
        <taxon>Pseudomonadati</taxon>
        <taxon>Bacteroidota</taxon>
        <taxon>Bacteroidia</taxon>
        <taxon>Bacteroidales</taxon>
        <taxon>Prevotellaceae</taxon>
        <taxon>Segatella</taxon>
    </lineage>
</organism>
<protein>
    <submittedName>
        <fullName evidence="1">Uncharacterized protein</fullName>
    </submittedName>
</protein>
<proteinExistence type="predicted"/>
<dbReference type="AlphaFoldDB" id="A0A646HJW9"/>
<sequence length="120" mass="14325">MNKQTYYLIADIIQRYRTWIIVKDTELLVEMRILQDGVLKTLFYKGLSLQSYRDHYSFRKKRTWKINEYDLNQGLAALCKKDPSAKGRVEKGTLTRRDVEYIIEKASFGIIKLELSDYEY</sequence>
<accession>A0A646HJW9</accession>
<comment type="caution">
    <text evidence="1">The sequence shown here is derived from an EMBL/GenBank/DDBJ whole genome shotgun (WGS) entry which is preliminary data.</text>
</comment>
<evidence type="ECO:0000313" key="2">
    <source>
        <dbReference type="Proteomes" id="UP000420635"/>
    </source>
</evidence>